<proteinExistence type="inferred from homology"/>
<evidence type="ECO:0000256" key="2">
    <source>
        <dbReference type="ARBA" id="ARBA00022519"/>
    </source>
</evidence>
<keyword evidence="1 11" id="KW-1003">Cell membrane</keyword>
<sequence length="251" mass="28516">MGAGGEQDKVEAGQAMATTPARRRWRWKRLLWLPALFVGFSCLQVLVLRFIDPPLSTVMLWRYGEALGEGDWSYRLHYQWRDLDQMAPSLPISLVAAEDQRFPEHNGFDLQAIEKARDHNARGGRLRGASTISQQVAKNLFLWQGRSWIRKGLEVWYTVLIEAFWPKERILEMYANIAEFGDGVYGAQAAAQEFWGKDAARLAPGESARLAAVLPAPRRYNAAKPGPYVQRRATWIQRQARQLGGAGYLEE</sequence>
<dbReference type="InterPro" id="IPR011812">
    <property type="entry name" value="Pep_trsgly"/>
</dbReference>
<feature type="transmembrane region" description="Helical" evidence="11">
    <location>
        <begin position="30"/>
        <end position="51"/>
    </location>
</feature>
<dbReference type="InterPro" id="IPR036950">
    <property type="entry name" value="PBP_transglycosylase"/>
</dbReference>
<dbReference type="Proteomes" id="UP000326367">
    <property type="component" value="Unassembled WGS sequence"/>
</dbReference>
<feature type="domain" description="Glycosyl transferase family 51" evidence="12">
    <location>
        <begin position="76"/>
        <end position="239"/>
    </location>
</feature>
<evidence type="ECO:0000256" key="11">
    <source>
        <dbReference type="HAMAP-Rule" id="MF_00766"/>
    </source>
</evidence>
<keyword evidence="14" id="KW-1185">Reference proteome</keyword>
<dbReference type="InterPro" id="IPR001264">
    <property type="entry name" value="Glyco_trans_51"/>
</dbReference>
<comment type="similarity">
    <text evidence="11">Belongs to the glycosyltransferase 51 family.</text>
</comment>
<evidence type="ECO:0000259" key="12">
    <source>
        <dbReference type="Pfam" id="PF00912"/>
    </source>
</evidence>
<reference evidence="13 14" key="1">
    <citation type="journal article" date="2020" name="Antonie Van Leeuwenhoek">
        <title>Stenotrophomonas cyclobalanopsidis sp. nov., isolated from the leaf spot disease of Cyclobalanopsis patelliformis.</title>
        <authorList>
            <person name="Bian D.R."/>
            <person name="Xue H."/>
            <person name="Piao C.G."/>
            <person name="Li Y."/>
        </authorList>
    </citation>
    <scope>NUCLEOTIDE SEQUENCE [LARGE SCALE GENOMIC DNA]</scope>
    <source>
        <strain evidence="13 14">TPQG1-4</strain>
    </source>
</reference>
<dbReference type="Gene3D" id="1.10.3810.10">
    <property type="entry name" value="Biosynthetic peptidoglycan transglycosylase-like"/>
    <property type="match status" value="1"/>
</dbReference>
<keyword evidence="9 11" id="KW-0472">Membrane</keyword>
<name>A0ABQ6SY90_9GAMM</name>
<evidence type="ECO:0000256" key="7">
    <source>
        <dbReference type="ARBA" id="ARBA00022984"/>
    </source>
</evidence>
<dbReference type="NCBIfam" id="TIGR02070">
    <property type="entry name" value="mono_pep_trsgly"/>
    <property type="match status" value="1"/>
</dbReference>
<evidence type="ECO:0000256" key="10">
    <source>
        <dbReference type="ARBA" id="ARBA00023316"/>
    </source>
</evidence>
<comment type="pathway">
    <text evidence="11">Cell wall biogenesis; peptidoglycan biosynthesis.</text>
</comment>
<evidence type="ECO:0000256" key="3">
    <source>
        <dbReference type="ARBA" id="ARBA00022676"/>
    </source>
</evidence>
<keyword evidence="2 11" id="KW-0997">Cell inner membrane</keyword>
<evidence type="ECO:0000313" key="14">
    <source>
        <dbReference type="Proteomes" id="UP000326367"/>
    </source>
</evidence>
<evidence type="ECO:0000256" key="4">
    <source>
        <dbReference type="ARBA" id="ARBA00022679"/>
    </source>
</evidence>
<dbReference type="PANTHER" id="PTHR30400">
    <property type="entry name" value="MONOFUNCTIONAL BIOSYNTHETIC PEPTIDOGLYCAN TRANSGLYCOSYLASE"/>
    <property type="match status" value="1"/>
</dbReference>
<organism evidence="13 14">
    <name type="scientific">Stenotrophomonas cyclobalanopsidis</name>
    <dbReference type="NCBI Taxonomy" id="2771362"/>
    <lineage>
        <taxon>Bacteria</taxon>
        <taxon>Pseudomonadati</taxon>
        <taxon>Pseudomonadota</taxon>
        <taxon>Gammaproteobacteria</taxon>
        <taxon>Lysobacterales</taxon>
        <taxon>Lysobacteraceae</taxon>
        <taxon>Stenotrophomonas</taxon>
    </lineage>
</organism>
<evidence type="ECO:0000256" key="8">
    <source>
        <dbReference type="ARBA" id="ARBA00022989"/>
    </source>
</evidence>
<dbReference type="EC" id="2.4.99.28" evidence="11"/>
<dbReference type="SUPFAM" id="SSF53955">
    <property type="entry name" value="Lysozyme-like"/>
    <property type="match status" value="1"/>
</dbReference>
<evidence type="ECO:0000256" key="1">
    <source>
        <dbReference type="ARBA" id="ARBA00022475"/>
    </source>
</evidence>
<keyword evidence="3 11" id="KW-0328">Glycosyltransferase</keyword>
<dbReference type="PANTHER" id="PTHR30400:SF0">
    <property type="entry name" value="BIOSYNTHETIC PEPTIDOGLYCAN TRANSGLYCOSYLASE"/>
    <property type="match status" value="1"/>
</dbReference>
<comment type="function">
    <text evidence="11">Peptidoglycan polymerase that catalyzes glycan chain elongation from lipid-linked precursors.</text>
</comment>
<dbReference type="EMBL" id="VYKI01000021">
    <property type="protein sequence ID" value="KAA8995548.1"/>
    <property type="molecule type" value="Genomic_DNA"/>
</dbReference>
<gene>
    <name evidence="11 13" type="primary">mtgA</name>
    <name evidence="13" type="ORF">FJU31_14555</name>
</gene>
<comment type="subcellular location">
    <subcellularLocation>
        <location evidence="11">Cell inner membrane</location>
        <topology evidence="11">Single-pass membrane protein</topology>
    </subcellularLocation>
</comment>
<keyword evidence="5 11" id="KW-0812">Transmembrane</keyword>
<dbReference type="HAMAP" id="MF_00766">
    <property type="entry name" value="PGT_MtgA"/>
    <property type="match status" value="1"/>
</dbReference>
<dbReference type="InterPro" id="IPR023346">
    <property type="entry name" value="Lysozyme-like_dom_sf"/>
</dbReference>
<comment type="caution">
    <text evidence="13">The sequence shown here is derived from an EMBL/GenBank/DDBJ whole genome shotgun (WGS) entry which is preliminary data.</text>
</comment>
<keyword evidence="7 11" id="KW-0573">Peptidoglycan synthesis</keyword>
<keyword evidence="10 11" id="KW-0961">Cell wall biogenesis/degradation</keyword>
<keyword evidence="4 11" id="KW-0808">Transferase</keyword>
<accession>A0ABQ6SY90</accession>
<evidence type="ECO:0000256" key="9">
    <source>
        <dbReference type="ARBA" id="ARBA00023136"/>
    </source>
</evidence>
<dbReference type="GO" id="GO:0016757">
    <property type="term" value="F:glycosyltransferase activity"/>
    <property type="evidence" value="ECO:0007669"/>
    <property type="project" value="UniProtKB-KW"/>
</dbReference>
<evidence type="ECO:0000313" key="13">
    <source>
        <dbReference type="EMBL" id="KAA8995548.1"/>
    </source>
</evidence>
<evidence type="ECO:0000256" key="6">
    <source>
        <dbReference type="ARBA" id="ARBA00022960"/>
    </source>
</evidence>
<protein>
    <recommendedName>
        <fullName evidence="11">Biosynthetic peptidoglycan transglycosylase</fullName>
        <ecNumber evidence="11">2.4.99.28</ecNumber>
    </recommendedName>
    <alternativeName>
        <fullName evidence="11">Glycan polymerase</fullName>
    </alternativeName>
    <alternativeName>
        <fullName evidence="11">Peptidoglycan glycosyltransferase MtgA</fullName>
        <shortName evidence="11">PGT</shortName>
    </alternativeName>
</protein>
<evidence type="ECO:0000256" key="5">
    <source>
        <dbReference type="ARBA" id="ARBA00022692"/>
    </source>
</evidence>
<dbReference type="RefSeq" id="WP_150455382.1">
    <property type="nucleotide sequence ID" value="NZ_VYKI01000021.1"/>
</dbReference>
<comment type="catalytic activity">
    <reaction evidence="11">
        <text>[GlcNAc-(1-&gt;4)-Mur2Ac(oyl-L-Ala-gamma-D-Glu-L-Lys-D-Ala-D-Ala)](n)-di-trans,octa-cis-undecaprenyl diphosphate + beta-D-GlcNAc-(1-&gt;4)-Mur2Ac(oyl-L-Ala-gamma-D-Glu-L-Lys-D-Ala-D-Ala)-di-trans,octa-cis-undecaprenyl diphosphate = [GlcNAc-(1-&gt;4)-Mur2Ac(oyl-L-Ala-gamma-D-Glu-L-Lys-D-Ala-D-Ala)](n+1)-di-trans,octa-cis-undecaprenyl diphosphate + di-trans,octa-cis-undecaprenyl diphosphate + H(+)</text>
        <dbReference type="Rhea" id="RHEA:23708"/>
        <dbReference type="Rhea" id="RHEA-COMP:9602"/>
        <dbReference type="Rhea" id="RHEA-COMP:9603"/>
        <dbReference type="ChEBI" id="CHEBI:15378"/>
        <dbReference type="ChEBI" id="CHEBI:58405"/>
        <dbReference type="ChEBI" id="CHEBI:60033"/>
        <dbReference type="ChEBI" id="CHEBI:78435"/>
        <dbReference type="EC" id="2.4.99.28"/>
    </reaction>
</comment>
<keyword evidence="6 11" id="KW-0133">Cell shape</keyword>
<dbReference type="Pfam" id="PF00912">
    <property type="entry name" value="Transgly"/>
    <property type="match status" value="1"/>
</dbReference>
<keyword evidence="8 11" id="KW-1133">Transmembrane helix</keyword>